<keyword evidence="3" id="KW-1185">Reference proteome</keyword>
<reference evidence="2" key="2">
    <citation type="journal article" date="2014" name="BMC Genomics">
        <title>A genomic perspective to assessing quality of mass-reared SIT flies used in Mediterranean fruit fly (Ceratitis capitata) eradication in California.</title>
        <authorList>
            <person name="Calla B."/>
            <person name="Hall B."/>
            <person name="Hou S."/>
            <person name="Geib S.M."/>
        </authorList>
    </citation>
    <scope>NUCLEOTIDE SEQUENCE</scope>
</reference>
<sequence>MDKVKIKTIGVLREREGVTNDNGNGVCRVMTLSSAIADAGGGGGNVAIVGQGEFAKDDSGGGVAPANRTTTAGSLVRQLPKMSPLDLAGILNCKRRLEWTKEWLKKNQAELLSKENLRKEILFRNNEIYHFNCFFNITERQFRYLVTKLSPVISSYEPHRKKKSFSAEERIAITLKYLATGEVHSCRNYCFRASKPVILKMIANICLNIYELLKDPFVSLPKTDEQWQNVANEFQRKHRMLNCAGNLAMQQIRFHSSSRVEEQIDFINKQPLIFTSIVDINDNFLYIDIEKTRAAAVDEIYEKSTIRQLIESYEVKLPKSYEAQEDICQSYYFASKNDLPLKPYLLNGPTNVPNNSKVTYNNVMNMVNKHTENALRMLANIFPILSQPLRIDEENGRKIILGCVALYNFLRKTERGFFMQTKNITNITTRNDWLDDDCILIASEEEHGSNEDYAPKVTLTNCFESLYSQKGDSLLGAAKRDHVIKRLAETYGKLQ</sequence>
<reference evidence="1" key="3">
    <citation type="submission" date="2020-11" db="EMBL/GenBank/DDBJ databases">
        <authorList>
            <person name="Whitehead M."/>
        </authorList>
    </citation>
    <scope>NUCLEOTIDE SEQUENCE</scope>
    <source>
        <strain evidence="1">EGII</strain>
    </source>
</reference>
<proteinExistence type="evidence at transcript level"/>
<dbReference type="KEGG" id="ccat:101456711"/>
<evidence type="ECO:0000313" key="3">
    <source>
        <dbReference type="Proteomes" id="UP000606786"/>
    </source>
</evidence>
<accession>W8C5U2</accession>
<name>W8C5U2_CERCA</name>
<organism evidence="2">
    <name type="scientific">Ceratitis capitata</name>
    <name type="common">Mediterranean fruit fly</name>
    <name type="synonym">Tephritis capitata</name>
    <dbReference type="NCBI Taxonomy" id="7213"/>
    <lineage>
        <taxon>Eukaryota</taxon>
        <taxon>Metazoa</taxon>
        <taxon>Ecdysozoa</taxon>
        <taxon>Arthropoda</taxon>
        <taxon>Hexapoda</taxon>
        <taxon>Insecta</taxon>
        <taxon>Pterygota</taxon>
        <taxon>Neoptera</taxon>
        <taxon>Endopterygota</taxon>
        <taxon>Diptera</taxon>
        <taxon>Brachycera</taxon>
        <taxon>Muscomorpha</taxon>
        <taxon>Tephritoidea</taxon>
        <taxon>Tephritidae</taxon>
        <taxon>Ceratitis</taxon>
        <taxon>Ceratitis</taxon>
    </lineage>
</organism>
<gene>
    <name evidence="1" type="ORF">CCAP1982_LOCUS12072</name>
</gene>
<dbReference type="EMBL" id="CAJHJT010000034">
    <property type="protein sequence ID" value="CAD7003633.1"/>
    <property type="molecule type" value="Genomic_DNA"/>
</dbReference>
<dbReference type="EMBL" id="GAMC01001512">
    <property type="protein sequence ID" value="JAC05044.1"/>
    <property type="molecule type" value="mRNA"/>
</dbReference>
<evidence type="ECO:0000313" key="2">
    <source>
        <dbReference type="EMBL" id="JAC05044.1"/>
    </source>
</evidence>
<dbReference type="AlphaFoldDB" id="W8C5U2"/>
<dbReference type="Proteomes" id="UP000606786">
    <property type="component" value="Unassembled WGS sequence"/>
</dbReference>
<evidence type="ECO:0000313" key="1">
    <source>
        <dbReference type="EMBL" id="CAD7003633.1"/>
    </source>
</evidence>
<dbReference type="OrthoDB" id="6627079at2759"/>
<reference evidence="2" key="1">
    <citation type="submission" date="2013-07" db="EMBL/GenBank/DDBJ databases">
        <authorList>
            <person name="Geib S."/>
        </authorList>
    </citation>
    <scope>NUCLEOTIDE SEQUENCE</scope>
</reference>
<protein>
    <submittedName>
        <fullName evidence="1">(Mediterranean fruit fly) hypothetical protein</fullName>
    </submittedName>
</protein>